<dbReference type="Proteomes" id="UP000595897">
    <property type="component" value="Chromosome"/>
</dbReference>
<sequence length="137" mass="15878">MKKRTFYIISVSFIIIILAIFLPLLKNEKLTIVKSEDVSSIGITKWNGNSVTISNKDKIDSIIQKFKSIDLKRKFWSLGTPNKWSYRISILVATDDSSQRLYECFYLTEDNKIYKGYFSHTVNDGEIDSTFFSNLLN</sequence>
<keyword evidence="1" id="KW-1133">Transmembrane helix</keyword>
<protein>
    <submittedName>
        <fullName evidence="2">Uncharacterized protein</fullName>
    </submittedName>
</protein>
<proteinExistence type="predicted"/>
<dbReference type="EMBL" id="AP024169">
    <property type="protein sequence ID" value="BCN31884.1"/>
    <property type="molecule type" value="Genomic_DNA"/>
</dbReference>
<dbReference type="KEGG" id="ahb:bsdtb5_31790"/>
<keyword evidence="1" id="KW-0472">Membrane</keyword>
<name>A0A7R7EN43_9FIRM</name>
<organism evidence="2 3">
    <name type="scientific">Anaeromicropila herbilytica</name>
    <dbReference type="NCBI Taxonomy" id="2785025"/>
    <lineage>
        <taxon>Bacteria</taxon>
        <taxon>Bacillati</taxon>
        <taxon>Bacillota</taxon>
        <taxon>Clostridia</taxon>
        <taxon>Lachnospirales</taxon>
        <taxon>Lachnospiraceae</taxon>
        <taxon>Anaeromicropila</taxon>
    </lineage>
</organism>
<evidence type="ECO:0000313" key="2">
    <source>
        <dbReference type="EMBL" id="BCN31884.1"/>
    </source>
</evidence>
<feature type="transmembrane region" description="Helical" evidence="1">
    <location>
        <begin position="6"/>
        <end position="25"/>
    </location>
</feature>
<evidence type="ECO:0000256" key="1">
    <source>
        <dbReference type="SAM" id="Phobius"/>
    </source>
</evidence>
<evidence type="ECO:0000313" key="3">
    <source>
        <dbReference type="Proteomes" id="UP000595897"/>
    </source>
</evidence>
<dbReference type="RefSeq" id="WP_271712973.1">
    <property type="nucleotide sequence ID" value="NZ_AP024169.1"/>
</dbReference>
<keyword evidence="1" id="KW-0812">Transmembrane</keyword>
<accession>A0A7R7EN43</accession>
<dbReference type="AlphaFoldDB" id="A0A7R7EN43"/>
<gene>
    <name evidence="2" type="ORF">bsdtb5_31790</name>
</gene>
<reference evidence="2 3" key="1">
    <citation type="submission" date="2020-11" db="EMBL/GenBank/DDBJ databases">
        <title>Draft genome sequencing of a Lachnospiraceae strain isolated from anoxic soil subjected to BSD treatment.</title>
        <authorList>
            <person name="Uek A."/>
            <person name="Tonouchi A."/>
        </authorList>
    </citation>
    <scope>NUCLEOTIDE SEQUENCE [LARGE SCALE GENOMIC DNA]</scope>
    <source>
        <strain evidence="2 3">TB5</strain>
    </source>
</reference>
<keyword evidence="3" id="KW-1185">Reference proteome</keyword>